<accession>A0AAV4BDM8</accession>
<dbReference type="Gene3D" id="3.40.50.1820">
    <property type="entry name" value="alpha/beta hydrolase"/>
    <property type="match status" value="1"/>
</dbReference>
<dbReference type="InterPro" id="IPR029058">
    <property type="entry name" value="AB_hydrolase_fold"/>
</dbReference>
<feature type="active site" evidence="3">
    <location>
        <position position="48"/>
    </location>
</feature>
<dbReference type="AlphaFoldDB" id="A0AAV4BDM8"/>
<dbReference type="PANTHER" id="PTHR48081:SF8">
    <property type="entry name" value="ALPHA_BETA HYDROLASE FOLD-3 DOMAIN-CONTAINING PROTEIN-RELATED"/>
    <property type="match status" value="1"/>
</dbReference>
<reference evidence="6 7" key="1">
    <citation type="journal article" date="2021" name="Elife">
        <title>Chloroplast acquisition without the gene transfer in kleptoplastic sea slugs, Plakobranchus ocellatus.</title>
        <authorList>
            <person name="Maeda T."/>
            <person name="Takahashi S."/>
            <person name="Yoshida T."/>
            <person name="Shimamura S."/>
            <person name="Takaki Y."/>
            <person name="Nagai Y."/>
            <person name="Toyoda A."/>
            <person name="Suzuki Y."/>
            <person name="Arimoto A."/>
            <person name="Ishii H."/>
            <person name="Satoh N."/>
            <person name="Nishiyama T."/>
            <person name="Hasebe M."/>
            <person name="Maruyama T."/>
            <person name="Minagawa J."/>
            <person name="Obokata J."/>
            <person name="Shigenobu S."/>
        </authorList>
    </citation>
    <scope>NUCLEOTIDE SEQUENCE [LARGE SCALE GENOMIC DNA]</scope>
</reference>
<dbReference type="SUPFAM" id="SSF53474">
    <property type="entry name" value="alpha/beta-Hydrolases"/>
    <property type="match status" value="1"/>
</dbReference>
<comment type="similarity">
    <text evidence="1">Belongs to the 'GDXG' lipolytic enzyme family.</text>
</comment>
<keyword evidence="7" id="KW-1185">Reference proteome</keyword>
<keyword evidence="2" id="KW-0378">Hydrolase</keyword>
<dbReference type="InterPro" id="IPR013094">
    <property type="entry name" value="AB_hydrolase_3"/>
</dbReference>
<evidence type="ECO:0000256" key="3">
    <source>
        <dbReference type="PROSITE-ProRule" id="PRU10038"/>
    </source>
</evidence>
<dbReference type="GO" id="GO:0016787">
    <property type="term" value="F:hydrolase activity"/>
    <property type="evidence" value="ECO:0007669"/>
    <property type="project" value="UniProtKB-KW"/>
</dbReference>
<feature type="region of interest" description="Disordered" evidence="4">
    <location>
        <begin position="166"/>
        <end position="194"/>
    </location>
</feature>
<evidence type="ECO:0000256" key="4">
    <source>
        <dbReference type="SAM" id="MobiDB-lite"/>
    </source>
</evidence>
<comment type="caution">
    <text evidence="6">The sequence shown here is derived from an EMBL/GenBank/DDBJ whole genome shotgun (WGS) entry which is preliminary data.</text>
</comment>
<dbReference type="PROSITE" id="PS01174">
    <property type="entry name" value="LIPASE_GDXG_SER"/>
    <property type="match status" value="1"/>
</dbReference>
<feature type="domain" description="Alpha/beta hydrolase fold-3" evidence="5">
    <location>
        <begin position="214"/>
        <end position="277"/>
    </location>
</feature>
<dbReference type="Proteomes" id="UP000735302">
    <property type="component" value="Unassembled WGS sequence"/>
</dbReference>
<dbReference type="Pfam" id="PF07859">
    <property type="entry name" value="Abhydrolase_3"/>
    <property type="match status" value="2"/>
</dbReference>
<dbReference type="InterPro" id="IPR050300">
    <property type="entry name" value="GDXG_lipolytic_enzyme"/>
</dbReference>
<evidence type="ECO:0000256" key="2">
    <source>
        <dbReference type="ARBA" id="ARBA00022801"/>
    </source>
</evidence>
<evidence type="ECO:0000313" key="7">
    <source>
        <dbReference type="Proteomes" id="UP000735302"/>
    </source>
</evidence>
<evidence type="ECO:0000313" key="6">
    <source>
        <dbReference type="EMBL" id="GFO16906.1"/>
    </source>
</evidence>
<gene>
    <name evidence="6" type="ORF">PoB_004341100</name>
</gene>
<feature type="compositionally biased region" description="Polar residues" evidence="4">
    <location>
        <begin position="173"/>
        <end position="186"/>
    </location>
</feature>
<evidence type="ECO:0000259" key="5">
    <source>
        <dbReference type="Pfam" id="PF07859"/>
    </source>
</evidence>
<dbReference type="EMBL" id="BLXT01004727">
    <property type="protein sequence ID" value="GFO16906.1"/>
    <property type="molecule type" value="Genomic_DNA"/>
</dbReference>
<dbReference type="PANTHER" id="PTHR48081">
    <property type="entry name" value="AB HYDROLASE SUPERFAMILY PROTEIN C4A8.06C"/>
    <property type="match status" value="1"/>
</dbReference>
<feature type="domain" description="Alpha/beta hydrolase fold-3" evidence="5">
    <location>
        <begin position="3"/>
        <end position="130"/>
    </location>
</feature>
<organism evidence="6 7">
    <name type="scientific">Plakobranchus ocellatus</name>
    <dbReference type="NCBI Taxonomy" id="259542"/>
    <lineage>
        <taxon>Eukaryota</taxon>
        <taxon>Metazoa</taxon>
        <taxon>Spiralia</taxon>
        <taxon>Lophotrochozoa</taxon>
        <taxon>Mollusca</taxon>
        <taxon>Gastropoda</taxon>
        <taxon>Heterobranchia</taxon>
        <taxon>Euthyneura</taxon>
        <taxon>Panpulmonata</taxon>
        <taxon>Sacoglossa</taxon>
        <taxon>Placobranchoidea</taxon>
        <taxon>Plakobranchidae</taxon>
        <taxon>Plakobranchus</taxon>
    </lineage>
</organism>
<sequence>MTSSSYRKAPKHPFPAGVHDCVNVTTHLLKEGHKYGIDVNRIGVAGDSAGGNLAAVVALQVGEIKRRGSDSQRKDTLPSLKYQALFYPLLQAVDFWLPSYVYNNDVTPSLLNRNFITYLLAMYFGLGSSNATHYGNIMAKGGHIPLHVREEYSKHVNRSRLFVNQIPGAPSSGRENPASQNGYQQGKSRDSLDPYATVPAGSKGVTVDWETHNLLAHQISDPMFSPLFSTNVSQAPPTFLHVAEFDVLRDEGLLYAQKLRAAGVHVVTFYSIGGVHGEITKHGFSLLEFKRGDVALQKMFSFVNETLRAL</sequence>
<dbReference type="InterPro" id="IPR033140">
    <property type="entry name" value="Lipase_GDXG_put_SER_AS"/>
</dbReference>
<protein>
    <submittedName>
        <fullName evidence="6">Arylacetamide deacetylase-like 4</fullName>
    </submittedName>
</protein>
<evidence type="ECO:0000256" key="1">
    <source>
        <dbReference type="ARBA" id="ARBA00010515"/>
    </source>
</evidence>
<proteinExistence type="inferred from homology"/>
<name>A0AAV4BDM8_9GAST</name>